<evidence type="ECO:0000313" key="9">
    <source>
        <dbReference type="EMBL" id="OAY50192.1"/>
    </source>
</evidence>
<evidence type="ECO:0000259" key="7">
    <source>
        <dbReference type="Pfam" id="PF05699"/>
    </source>
</evidence>
<dbReference type="AlphaFoldDB" id="A0A2C9VVD0"/>
<dbReference type="GO" id="GO:0003677">
    <property type="term" value="F:DNA binding"/>
    <property type="evidence" value="ECO:0007669"/>
    <property type="project" value="UniProtKB-KW"/>
</dbReference>
<proteinExistence type="predicted"/>
<dbReference type="GO" id="GO:0005634">
    <property type="term" value="C:nucleus"/>
    <property type="evidence" value="ECO:0007669"/>
    <property type="project" value="UniProtKB-SubCell"/>
</dbReference>
<gene>
    <name evidence="9" type="ORF">MANES_05G115700</name>
</gene>
<feature type="domain" description="hAT-like transposase RNase-H fold" evidence="8">
    <location>
        <begin position="344"/>
        <end position="421"/>
    </location>
</feature>
<feature type="domain" description="HAT C-terminal dimerisation" evidence="7">
    <location>
        <begin position="477"/>
        <end position="557"/>
    </location>
</feature>
<dbReference type="InterPro" id="IPR008906">
    <property type="entry name" value="HATC_C_dom"/>
</dbReference>
<evidence type="ECO:0000256" key="2">
    <source>
        <dbReference type="ARBA" id="ARBA00022723"/>
    </source>
</evidence>
<keyword evidence="5" id="KW-0238">DNA-binding</keyword>
<keyword evidence="2" id="KW-0479">Metal-binding</keyword>
<keyword evidence="3" id="KW-0863">Zinc-finger</keyword>
<reference evidence="9" key="1">
    <citation type="submission" date="2016-02" db="EMBL/GenBank/DDBJ databases">
        <title>WGS assembly of Manihot esculenta.</title>
        <authorList>
            <person name="Bredeson J.V."/>
            <person name="Prochnik S.E."/>
            <person name="Lyons J.B."/>
            <person name="Schmutz J."/>
            <person name="Grimwood J."/>
            <person name="Vrebalov J."/>
            <person name="Bart R.S."/>
            <person name="Amuge T."/>
            <person name="Ferguson M.E."/>
            <person name="Green R."/>
            <person name="Putnam N."/>
            <person name="Stites J."/>
            <person name="Rounsley S."/>
            <person name="Rokhsar D.S."/>
        </authorList>
    </citation>
    <scope>NUCLEOTIDE SEQUENCE [LARGE SCALE GENOMIC DNA]</scope>
    <source>
        <tissue evidence="9">Leaf</tissue>
    </source>
</reference>
<sequence length="567" mass="65366">MMRKIHFVRRKGSRLRKCGLSLMCKTGATTHLLRHLNSCLKRKVNLKGQQQHNITTTIAETESVTSVQNFKYDHAKVREVITHMILVHELSFSFVEYEVFNLLMRAATPYYQKVSHATARKDYFSAYEIEKKKVKALLKDTDKVSVTTDLWKSGQHISYMVVTTHFMDSEWKLQKYTLNFCDVPPPHTGVVICDVLQKCLVEWGIEDKVWTISVDNVSYNDVAVRMLKYNPAYNNSLALHGKLFHVRCCAHILNLLVQDSLSEIVDIIKNVHESVKHLVASESHRLIFSEIAKQLKLPSKKLLLDSALEFKDVFPQYQQRDSSYTYLLSEDDWQKIKEVCSFLEEFNEVTNVISAMVGKMKCKFDKYWYDCNLLISLAAILDPRNKMKLIKWSFPKIYYEFDSDEHITTVMETLRMLYNEYVDAHKIKSIGSEISSGETQKEGSSCTISGKGKIRGGAQFYSYIRNVDCVIEQAKFELDVYLEEGVHICQDDSNFDVLEWWKMNNMKFMILSKIGRDILSIPITTVDSESAFSAGVKIIDPHRASLGAETVQVLTCYMDVEVEIQVN</sequence>
<keyword evidence="4" id="KW-0862">Zinc</keyword>
<dbReference type="EMBL" id="CM004391">
    <property type="protein sequence ID" value="OAY50192.1"/>
    <property type="molecule type" value="Genomic_DNA"/>
</dbReference>
<comment type="subcellular location">
    <subcellularLocation>
        <location evidence="1">Nucleus</location>
    </subcellularLocation>
</comment>
<dbReference type="InterPro" id="IPR012337">
    <property type="entry name" value="RNaseH-like_sf"/>
</dbReference>
<evidence type="ECO:0000256" key="3">
    <source>
        <dbReference type="ARBA" id="ARBA00022771"/>
    </source>
</evidence>
<dbReference type="PANTHER" id="PTHR46481:SF10">
    <property type="entry name" value="ZINC FINGER BED DOMAIN-CONTAINING PROTEIN 39"/>
    <property type="match status" value="1"/>
</dbReference>
<keyword evidence="6" id="KW-0539">Nucleus</keyword>
<evidence type="ECO:0000259" key="8">
    <source>
        <dbReference type="Pfam" id="PF14372"/>
    </source>
</evidence>
<evidence type="ECO:0000256" key="6">
    <source>
        <dbReference type="ARBA" id="ARBA00023242"/>
    </source>
</evidence>
<organism evidence="9">
    <name type="scientific">Manihot esculenta</name>
    <name type="common">Cassava</name>
    <name type="synonym">Jatropha manihot</name>
    <dbReference type="NCBI Taxonomy" id="3983"/>
    <lineage>
        <taxon>Eukaryota</taxon>
        <taxon>Viridiplantae</taxon>
        <taxon>Streptophyta</taxon>
        <taxon>Embryophyta</taxon>
        <taxon>Tracheophyta</taxon>
        <taxon>Spermatophyta</taxon>
        <taxon>Magnoliopsida</taxon>
        <taxon>eudicotyledons</taxon>
        <taxon>Gunneridae</taxon>
        <taxon>Pentapetalae</taxon>
        <taxon>rosids</taxon>
        <taxon>fabids</taxon>
        <taxon>Malpighiales</taxon>
        <taxon>Euphorbiaceae</taxon>
        <taxon>Crotonoideae</taxon>
        <taxon>Manihoteae</taxon>
        <taxon>Manihot</taxon>
    </lineage>
</organism>
<dbReference type="Pfam" id="PF14372">
    <property type="entry name" value="hAT-like_RNase-H"/>
    <property type="match status" value="1"/>
</dbReference>
<protein>
    <recommendedName>
        <fullName evidence="10">HAT C-terminal dimerisation domain-containing protein</fullName>
    </recommendedName>
</protein>
<dbReference type="GO" id="GO:0046983">
    <property type="term" value="F:protein dimerization activity"/>
    <property type="evidence" value="ECO:0007669"/>
    <property type="project" value="InterPro"/>
</dbReference>
<dbReference type="InterPro" id="IPR052035">
    <property type="entry name" value="ZnF_BED_domain_contain"/>
</dbReference>
<dbReference type="SUPFAM" id="SSF53098">
    <property type="entry name" value="Ribonuclease H-like"/>
    <property type="match status" value="1"/>
</dbReference>
<dbReference type="PANTHER" id="PTHR46481">
    <property type="entry name" value="ZINC FINGER BED DOMAIN-CONTAINING PROTEIN 4"/>
    <property type="match status" value="1"/>
</dbReference>
<dbReference type="Pfam" id="PF05699">
    <property type="entry name" value="Dimer_Tnp_hAT"/>
    <property type="match status" value="1"/>
</dbReference>
<name>A0A2C9VVD0_MANES</name>
<accession>A0A2C9VVD0</accession>
<evidence type="ECO:0000256" key="5">
    <source>
        <dbReference type="ARBA" id="ARBA00023125"/>
    </source>
</evidence>
<dbReference type="InterPro" id="IPR025525">
    <property type="entry name" value="hAT-like_transposase_RNase-H"/>
</dbReference>
<evidence type="ECO:0008006" key="10">
    <source>
        <dbReference type="Google" id="ProtNLM"/>
    </source>
</evidence>
<dbReference type="GO" id="GO:0008270">
    <property type="term" value="F:zinc ion binding"/>
    <property type="evidence" value="ECO:0007669"/>
    <property type="project" value="UniProtKB-KW"/>
</dbReference>
<evidence type="ECO:0000256" key="4">
    <source>
        <dbReference type="ARBA" id="ARBA00022833"/>
    </source>
</evidence>
<evidence type="ECO:0000256" key="1">
    <source>
        <dbReference type="ARBA" id="ARBA00004123"/>
    </source>
</evidence>